<proteinExistence type="predicted"/>
<sequence length="263" mass="29642">MAWSPSSPRLPVIPTCGIFPRRRRSVLCVPVRALLLGPSSLSELVFITLWLCGVELPVDAAALFLNDLHEKVGALFNDVSAQAARHHERNEFHGSGMGKGQHRMPTKDELVQRYNRMNTIPQSRPIQSRFLQSRNLNCIALCEVITSKDLQKHGNIWVCPVSDHEEEKEAHGGRTVNVLGRADCKAEIRRLQELSSTLFLKSKGLVWNVTVAEYPLLAQPMVTLPPSSTHGTVQDTWEEEEEGVKKRDGRRKKHLWMFIGPSK</sequence>
<name>A0A4Z2FAM9_9TELE</name>
<dbReference type="OrthoDB" id="109543at2759"/>
<dbReference type="EMBL" id="SRLO01001490">
    <property type="protein sequence ID" value="TNN37432.1"/>
    <property type="molecule type" value="Genomic_DNA"/>
</dbReference>
<evidence type="ECO:0000256" key="1">
    <source>
        <dbReference type="SAM" id="MobiDB-lite"/>
    </source>
</evidence>
<comment type="caution">
    <text evidence="2">The sequence shown here is derived from an EMBL/GenBank/DDBJ whole genome shotgun (WGS) entry which is preliminary data.</text>
</comment>
<keyword evidence="3" id="KW-1185">Reference proteome</keyword>
<dbReference type="AlphaFoldDB" id="A0A4Z2FAM9"/>
<evidence type="ECO:0000313" key="2">
    <source>
        <dbReference type="EMBL" id="TNN37432.1"/>
    </source>
</evidence>
<gene>
    <name evidence="2" type="primary">PARP6_1</name>
    <name evidence="2" type="ORF">EYF80_052407</name>
</gene>
<dbReference type="Proteomes" id="UP000314294">
    <property type="component" value="Unassembled WGS sequence"/>
</dbReference>
<organism evidence="2 3">
    <name type="scientific">Liparis tanakae</name>
    <name type="common">Tanaka's snailfish</name>
    <dbReference type="NCBI Taxonomy" id="230148"/>
    <lineage>
        <taxon>Eukaryota</taxon>
        <taxon>Metazoa</taxon>
        <taxon>Chordata</taxon>
        <taxon>Craniata</taxon>
        <taxon>Vertebrata</taxon>
        <taxon>Euteleostomi</taxon>
        <taxon>Actinopterygii</taxon>
        <taxon>Neopterygii</taxon>
        <taxon>Teleostei</taxon>
        <taxon>Neoteleostei</taxon>
        <taxon>Acanthomorphata</taxon>
        <taxon>Eupercaria</taxon>
        <taxon>Perciformes</taxon>
        <taxon>Cottioidei</taxon>
        <taxon>Cottales</taxon>
        <taxon>Liparidae</taxon>
        <taxon>Liparis</taxon>
    </lineage>
</organism>
<feature type="region of interest" description="Disordered" evidence="1">
    <location>
        <begin position="227"/>
        <end position="248"/>
    </location>
</feature>
<accession>A0A4Z2FAM9</accession>
<reference evidence="2 3" key="1">
    <citation type="submission" date="2019-03" db="EMBL/GenBank/DDBJ databases">
        <title>First draft genome of Liparis tanakae, snailfish: a comprehensive survey of snailfish specific genes.</title>
        <authorList>
            <person name="Kim W."/>
            <person name="Song I."/>
            <person name="Jeong J.-H."/>
            <person name="Kim D."/>
            <person name="Kim S."/>
            <person name="Ryu S."/>
            <person name="Song J.Y."/>
            <person name="Lee S.K."/>
        </authorList>
    </citation>
    <scope>NUCLEOTIDE SEQUENCE [LARGE SCALE GENOMIC DNA]</scope>
    <source>
        <tissue evidence="2">Muscle</tissue>
    </source>
</reference>
<protein>
    <submittedName>
        <fullName evidence="2">Poly [ADP-ribose] polymerase 6</fullName>
    </submittedName>
</protein>
<evidence type="ECO:0000313" key="3">
    <source>
        <dbReference type="Proteomes" id="UP000314294"/>
    </source>
</evidence>